<dbReference type="AlphaFoldDB" id="A0A914V4U2"/>
<sequence>MLANLPSLQSSSDDLSSLRSFRFPTKTNPLPSIKSDDMIVRRTNSNNNDHQLLNKLKSIFPSVQTIGMDKLRQLRRECQENDPHCNGWVSAGCMQSILTKYMKRVPHDEIPWQGLIKTFARNPTRPREVFYDKMLRLFAKLHHNDDGEPSIDELLSSQMLVSVAIVRPKPDKLVMDSRLHAKLIADIEKCFKQSGKSLNIERLRPLAKFDFRNGLIDQEEFLDILVAQNIDDVLEPLLPKILSVYADNEGRIDLPGFISCLERSQPLPIYGTKSPMTMAREKEPLAAIGKQRSQEEIDQQMMALTTRQSLVSAINGASSSGRGYKEAVNELCAELSRRTALDGRVSFDEAQALLQRYNDIKEMGLNKRTIESLLLLASDSGELFISIELLRKYLNSM</sequence>
<evidence type="ECO:0000313" key="1">
    <source>
        <dbReference type="Proteomes" id="UP000887566"/>
    </source>
</evidence>
<dbReference type="SUPFAM" id="SSF47473">
    <property type="entry name" value="EF-hand"/>
    <property type="match status" value="1"/>
</dbReference>
<reference evidence="2" key="1">
    <citation type="submission" date="2022-11" db="UniProtKB">
        <authorList>
            <consortium name="WormBaseParasite"/>
        </authorList>
    </citation>
    <scope>IDENTIFICATION</scope>
</reference>
<name>A0A914V4U2_9BILA</name>
<keyword evidence="1" id="KW-1185">Reference proteome</keyword>
<dbReference type="Proteomes" id="UP000887566">
    <property type="component" value="Unplaced"/>
</dbReference>
<proteinExistence type="predicted"/>
<accession>A0A914V4U2</accession>
<dbReference type="InterPro" id="IPR011992">
    <property type="entry name" value="EF-hand-dom_pair"/>
</dbReference>
<dbReference type="WBParaSite" id="PSAMB.scaffold1462size31164.g13196.t1">
    <property type="protein sequence ID" value="PSAMB.scaffold1462size31164.g13196.t1"/>
    <property type="gene ID" value="PSAMB.scaffold1462size31164.g13196"/>
</dbReference>
<evidence type="ECO:0000313" key="2">
    <source>
        <dbReference type="WBParaSite" id="PSAMB.scaffold1462size31164.g13196.t1"/>
    </source>
</evidence>
<protein>
    <submittedName>
        <fullName evidence="2">EF-hand domain-containing protein</fullName>
    </submittedName>
</protein>
<organism evidence="1 2">
    <name type="scientific">Plectus sambesii</name>
    <dbReference type="NCBI Taxonomy" id="2011161"/>
    <lineage>
        <taxon>Eukaryota</taxon>
        <taxon>Metazoa</taxon>
        <taxon>Ecdysozoa</taxon>
        <taxon>Nematoda</taxon>
        <taxon>Chromadorea</taxon>
        <taxon>Plectida</taxon>
        <taxon>Plectina</taxon>
        <taxon>Plectoidea</taxon>
        <taxon>Plectidae</taxon>
        <taxon>Plectus</taxon>
    </lineage>
</organism>